<dbReference type="AlphaFoldDB" id="A0A174LSS8"/>
<accession>A0A174LSS8</accession>
<gene>
    <name evidence="4" type="primary">xynA1_2</name>
    <name evidence="4" type="ORF">ERS852491_04674</name>
</gene>
<feature type="domain" description="SLH" evidence="3">
    <location>
        <begin position="206"/>
        <end position="265"/>
    </location>
</feature>
<protein>
    <submittedName>
        <fullName evidence="4">Endo-1,4-beta-xylanase A</fullName>
        <ecNumber evidence="4">3.2.1.8</ecNumber>
    </submittedName>
</protein>
<keyword evidence="4" id="KW-0858">Xylan degradation</keyword>
<dbReference type="Proteomes" id="UP000095544">
    <property type="component" value="Unassembled WGS sequence"/>
</dbReference>
<dbReference type="EMBL" id="CYZU01000072">
    <property type="protein sequence ID" value="CUP25806.1"/>
    <property type="molecule type" value="Genomic_DNA"/>
</dbReference>
<keyword evidence="4" id="KW-0624">Polysaccharide degradation</keyword>
<sequence>MKKKVLVLLVTLSMTIGNVLPVYAMDETEVKQAQETNEFETTDYEAQESFDIETEAVTTIDATEYAENKQCQELADRLGATWEEWEPYDGDRYIKNGFSMEFKDVPETTLGTMISMECEDESVSMYGIKVGTTFNEVKSAMKNCGWPPFANYNSGESGKSIFYLKDFDGGRYYFQIEFSREDIVTNWFWLNWPQGNLVDEPFNDVVSHRHAEGGKGDWYYDYVLYVYQRYIMTGLNETYFGASETLSRAQFATILYRMEGEPKVDYAAVFPDVPDGLFYSNAVIWANSVGIVTGYDDGCFGPSDDINREQMAAMMYRYAKYKGYNSDNSGDLSSYPDKDQISKFAKEPVKWAVGTGLISGDQGKINPQTNASRAVCATIITRFLQKFGQ</sequence>
<evidence type="ECO:0000259" key="3">
    <source>
        <dbReference type="PROSITE" id="PS51272"/>
    </source>
</evidence>
<evidence type="ECO:0000313" key="4">
    <source>
        <dbReference type="EMBL" id="CUP25806.1"/>
    </source>
</evidence>
<keyword evidence="1" id="KW-0677">Repeat</keyword>
<organism evidence="4 5">
    <name type="scientific">Faecalicatena contorta</name>
    <dbReference type="NCBI Taxonomy" id="39482"/>
    <lineage>
        <taxon>Bacteria</taxon>
        <taxon>Bacillati</taxon>
        <taxon>Bacillota</taxon>
        <taxon>Clostridia</taxon>
        <taxon>Lachnospirales</taxon>
        <taxon>Lachnospiraceae</taxon>
        <taxon>Faecalicatena</taxon>
    </lineage>
</organism>
<evidence type="ECO:0000313" key="5">
    <source>
        <dbReference type="Proteomes" id="UP000095544"/>
    </source>
</evidence>
<feature type="chain" id="PRO_5008027236" evidence="2">
    <location>
        <begin position="25"/>
        <end position="389"/>
    </location>
</feature>
<dbReference type="OrthoDB" id="9783944at2"/>
<keyword evidence="4" id="KW-0119">Carbohydrate metabolism</keyword>
<feature type="domain" description="SLH" evidence="3">
    <location>
        <begin position="332"/>
        <end position="389"/>
    </location>
</feature>
<name>A0A174LSS8_9FIRM</name>
<proteinExistence type="predicted"/>
<keyword evidence="4" id="KW-0378">Hydrolase</keyword>
<dbReference type="GO" id="GO:0045493">
    <property type="term" value="P:xylan catabolic process"/>
    <property type="evidence" value="ECO:0007669"/>
    <property type="project" value="UniProtKB-KW"/>
</dbReference>
<evidence type="ECO:0000256" key="2">
    <source>
        <dbReference type="SAM" id="SignalP"/>
    </source>
</evidence>
<dbReference type="PROSITE" id="PS51272">
    <property type="entry name" value="SLH"/>
    <property type="match status" value="3"/>
</dbReference>
<dbReference type="RefSeq" id="WP_050640185.1">
    <property type="nucleotide sequence ID" value="NZ_CABKUE010000008.1"/>
</dbReference>
<dbReference type="EC" id="3.2.1.8" evidence="4"/>
<dbReference type="GO" id="GO:0031176">
    <property type="term" value="F:endo-1,4-beta-xylanase activity"/>
    <property type="evidence" value="ECO:0007669"/>
    <property type="project" value="UniProtKB-EC"/>
</dbReference>
<evidence type="ECO:0000256" key="1">
    <source>
        <dbReference type="ARBA" id="ARBA00022737"/>
    </source>
</evidence>
<keyword evidence="2" id="KW-0732">Signal</keyword>
<feature type="signal peptide" evidence="2">
    <location>
        <begin position="1"/>
        <end position="24"/>
    </location>
</feature>
<dbReference type="Pfam" id="PF00395">
    <property type="entry name" value="SLH"/>
    <property type="match status" value="3"/>
</dbReference>
<dbReference type="InterPro" id="IPR001119">
    <property type="entry name" value="SLH_dom"/>
</dbReference>
<feature type="domain" description="SLH" evidence="3">
    <location>
        <begin position="266"/>
        <end position="329"/>
    </location>
</feature>
<keyword evidence="4" id="KW-0326">Glycosidase</keyword>
<reference evidence="4 5" key="1">
    <citation type="submission" date="2015-09" db="EMBL/GenBank/DDBJ databases">
        <authorList>
            <consortium name="Pathogen Informatics"/>
        </authorList>
    </citation>
    <scope>NUCLEOTIDE SEQUENCE [LARGE SCALE GENOMIC DNA]</scope>
    <source>
        <strain evidence="4 5">2789STDY5834876</strain>
    </source>
</reference>
<dbReference type="STRING" id="39482.ERS852491_04674"/>